<name>A0AAN7R5R7_TRANT</name>
<evidence type="ECO:0000313" key="3">
    <source>
        <dbReference type="Proteomes" id="UP001346149"/>
    </source>
</evidence>
<feature type="compositionally biased region" description="Basic and acidic residues" evidence="1">
    <location>
        <begin position="48"/>
        <end position="60"/>
    </location>
</feature>
<proteinExistence type="predicted"/>
<feature type="region of interest" description="Disordered" evidence="1">
    <location>
        <begin position="32"/>
        <end position="60"/>
    </location>
</feature>
<keyword evidence="3" id="KW-1185">Reference proteome</keyword>
<evidence type="ECO:0000313" key="2">
    <source>
        <dbReference type="EMBL" id="KAK4789335.1"/>
    </source>
</evidence>
<dbReference type="AlphaFoldDB" id="A0AAN7R5R7"/>
<organism evidence="2 3">
    <name type="scientific">Trapa natans</name>
    <name type="common">Water chestnut</name>
    <dbReference type="NCBI Taxonomy" id="22666"/>
    <lineage>
        <taxon>Eukaryota</taxon>
        <taxon>Viridiplantae</taxon>
        <taxon>Streptophyta</taxon>
        <taxon>Embryophyta</taxon>
        <taxon>Tracheophyta</taxon>
        <taxon>Spermatophyta</taxon>
        <taxon>Magnoliopsida</taxon>
        <taxon>eudicotyledons</taxon>
        <taxon>Gunneridae</taxon>
        <taxon>Pentapetalae</taxon>
        <taxon>rosids</taxon>
        <taxon>malvids</taxon>
        <taxon>Myrtales</taxon>
        <taxon>Lythraceae</taxon>
        <taxon>Trapa</taxon>
    </lineage>
</organism>
<protein>
    <submittedName>
        <fullName evidence="2">Uncharacterized protein</fullName>
    </submittedName>
</protein>
<comment type="caution">
    <text evidence="2">The sequence shown here is derived from an EMBL/GenBank/DDBJ whole genome shotgun (WGS) entry which is preliminary data.</text>
</comment>
<reference evidence="2 3" key="1">
    <citation type="journal article" date="2023" name="Hortic Res">
        <title>Pangenome of water caltrop reveals structural variations and asymmetric subgenome divergence after allopolyploidization.</title>
        <authorList>
            <person name="Zhang X."/>
            <person name="Chen Y."/>
            <person name="Wang L."/>
            <person name="Yuan Y."/>
            <person name="Fang M."/>
            <person name="Shi L."/>
            <person name="Lu R."/>
            <person name="Comes H.P."/>
            <person name="Ma Y."/>
            <person name="Chen Y."/>
            <person name="Huang G."/>
            <person name="Zhou Y."/>
            <person name="Zheng Z."/>
            <person name="Qiu Y."/>
        </authorList>
    </citation>
    <scope>NUCLEOTIDE SEQUENCE [LARGE SCALE GENOMIC DNA]</scope>
    <source>
        <strain evidence="2">F231</strain>
    </source>
</reference>
<gene>
    <name evidence="2" type="ORF">SAY86_020654</name>
</gene>
<evidence type="ECO:0000256" key="1">
    <source>
        <dbReference type="SAM" id="MobiDB-lite"/>
    </source>
</evidence>
<accession>A0AAN7R5R7</accession>
<dbReference type="Proteomes" id="UP001346149">
    <property type="component" value="Unassembled WGS sequence"/>
</dbReference>
<sequence length="60" mass="6674">MTLCTEDQSELLPPPNQPLMALRSQVRQCRRTSLAGDEGEYPAKISKGKLEEGRMDGGWP</sequence>
<dbReference type="EMBL" id="JAXQNO010000011">
    <property type="protein sequence ID" value="KAK4789335.1"/>
    <property type="molecule type" value="Genomic_DNA"/>
</dbReference>